<reference evidence="2 3" key="1">
    <citation type="submission" date="2023-07" db="EMBL/GenBank/DDBJ databases">
        <title>Comparative genomics of wheat-associated soil bacteria to identify genetic determinants of phenazine resistance.</title>
        <authorList>
            <person name="Mouncey N."/>
        </authorList>
    </citation>
    <scope>NUCLEOTIDE SEQUENCE [LARGE SCALE GENOMIC DNA]</scope>
    <source>
        <strain evidence="2 3">W4I19-2</strain>
    </source>
</reference>
<gene>
    <name evidence="2" type="ORF">QFZ56_004347</name>
</gene>
<dbReference type="Proteomes" id="UP001243364">
    <property type="component" value="Unassembled WGS sequence"/>
</dbReference>
<organism evidence="2 3">
    <name type="scientific">Streptomyces achromogenes</name>
    <dbReference type="NCBI Taxonomy" id="67255"/>
    <lineage>
        <taxon>Bacteria</taxon>
        <taxon>Bacillati</taxon>
        <taxon>Actinomycetota</taxon>
        <taxon>Actinomycetes</taxon>
        <taxon>Kitasatosporales</taxon>
        <taxon>Streptomycetaceae</taxon>
        <taxon>Streptomyces</taxon>
    </lineage>
</organism>
<dbReference type="Gene3D" id="3.10.450.50">
    <property type="match status" value="1"/>
</dbReference>
<dbReference type="InterPro" id="IPR032710">
    <property type="entry name" value="NTF2-like_dom_sf"/>
</dbReference>
<dbReference type="Pfam" id="PF13577">
    <property type="entry name" value="SnoaL_4"/>
    <property type="match status" value="1"/>
</dbReference>
<feature type="domain" description="SnoaL-like" evidence="1">
    <location>
        <begin position="20"/>
        <end position="144"/>
    </location>
</feature>
<evidence type="ECO:0000313" key="3">
    <source>
        <dbReference type="Proteomes" id="UP001243364"/>
    </source>
</evidence>
<proteinExistence type="predicted"/>
<comment type="caution">
    <text evidence="2">The sequence shown here is derived from an EMBL/GenBank/DDBJ whole genome shotgun (WGS) entry which is preliminary data.</text>
</comment>
<name>A0ABU0Q3Z7_STRAH</name>
<protein>
    <submittedName>
        <fullName evidence="2">Actinorhodin biosynthesis protein ActVIA</fullName>
    </submittedName>
</protein>
<evidence type="ECO:0000259" key="1">
    <source>
        <dbReference type="Pfam" id="PF13577"/>
    </source>
</evidence>
<evidence type="ECO:0000313" key="2">
    <source>
        <dbReference type="EMBL" id="MDQ0685384.1"/>
    </source>
</evidence>
<accession>A0ABU0Q3Z7</accession>
<sequence>MPEEEHTVATQTAERQKVTAEEHVEILGFYARQCRLMDALKIEEFADTFTEDGVIDHAHRGERLAGREAMVAAMRAALPRYRSVVPRHWFDHYLVEKTADGWRVDYVCLVTRTDAAGKVDFEPTFTVVDELVRTEAGEIRTRERVIDQDRPAS</sequence>
<dbReference type="EMBL" id="JAUSYA010000001">
    <property type="protein sequence ID" value="MDQ0685384.1"/>
    <property type="molecule type" value="Genomic_DNA"/>
</dbReference>
<keyword evidence="3" id="KW-1185">Reference proteome</keyword>
<dbReference type="InterPro" id="IPR037401">
    <property type="entry name" value="SnoaL-like"/>
</dbReference>
<dbReference type="SUPFAM" id="SSF54427">
    <property type="entry name" value="NTF2-like"/>
    <property type="match status" value="1"/>
</dbReference>